<dbReference type="PATRIC" id="fig|280871.6.peg.1361"/>
<protein>
    <recommendedName>
        <fullName evidence="3">DUF4262 domain-containing protein</fullName>
    </recommendedName>
</protein>
<accession>A0A0D1LGT5</accession>
<gene>
    <name evidence="1" type="ORF">TL10_06595</name>
</gene>
<dbReference type="EMBL" id="JXST01000007">
    <property type="protein sequence ID" value="KIU17712.1"/>
    <property type="molecule type" value="Genomic_DNA"/>
</dbReference>
<sequence length="168" mass="19130">MDREGVGMCWKCENPNGTTEEYLDMLRGIMKDHGWAVQFVEDDRRPFAYTIGLHHLGLPELLVTGLPPRTAGRVLNSLGHQIVEDGTFLRPAMQIDYQGEFMFEVIDVEHPDVHLKNAVALCSPRIRAFQLVWTDARGCWPWDRGWSHGRRRQPVLGVRTQPNGEPAA</sequence>
<dbReference type="Proteomes" id="UP000032221">
    <property type="component" value="Unassembled WGS sequence"/>
</dbReference>
<evidence type="ECO:0000313" key="1">
    <source>
        <dbReference type="EMBL" id="KIU17712.1"/>
    </source>
</evidence>
<organism evidence="1 2">
    <name type="scientific">Mycolicibacterium llatzerense</name>
    <dbReference type="NCBI Taxonomy" id="280871"/>
    <lineage>
        <taxon>Bacteria</taxon>
        <taxon>Bacillati</taxon>
        <taxon>Actinomycetota</taxon>
        <taxon>Actinomycetes</taxon>
        <taxon>Mycobacteriales</taxon>
        <taxon>Mycobacteriaceae</taxon>
        <taxon>Mycolicibacterium</taxon>
    </lineage>
</organism>
<evidence type="ECO:0000313" key="2">
    <source>
        <dbReference type="Proteomes" id="UP000032221"/>
    </source>
</evidence>
<dbReference type="InterPro" id="IPR025358">
    <property type="entry name" value="DUF4262"/>
</dbReference>
<evidence type="ECO:0008006" key="3">
    <source>
        <dbReference type="Google" id="ProtNLM"/>
    </source>
</evidence>
<proteinExistence type="predicted"/>
<dbReference type="AlphaFoldDB" id="A0A0D1LGT5"/>
<dbReference type="STRING" id="280871.TL10_06595"/>
<keyword evidence="2" id="KW-1185">Reference proteome</keyword>
<reference evidence="1 2" key="1">
    <citation type="submission" date="2015-01" db="EMBL/GenBank/DDBJ databases">
        <title>Genome sequence of Mycobacterium llatzerense and Mycobacterium immunogenum recovered from brain abscess.</title>
        <authorList>
            <person name="Greninger A.L."/>
            <person name="Langelier C."/>
            <person name="Cunningham G."/>
            <person name="Chiu C.Y."/>
            <person name="Miller S."/>
        </authorList>
    </citation>
    <scope>NUCLEOTIDE SEQUENCE [LARGE SCALE GENOMIC DNA]</scope>
    <source>
        <strain evidence="1 2">CLUC14</strain>
    </source>
</reference>
<name>A0A0D1LGT5_9MYCO</name>
<comment type="caution">
    <text evidence="1">The sequence shown here is derived from an EMBL/GenBank/DDBJ whole genome shotgun (WGS) entry which is preliminary data.</text>
</comment>
<dbReference type="Pfam" id="PF14081">
    <property type="entry name" value="DUF4262"/>
    <property type="match status" value="1"/>
</dbReference>